<dbReference type="OrthoDB" id="101492at2759"/>
<accession>A0A8T1TQ62</accession>
<gene>
    <name evidence="1" type="ORF">JG687_00017125</name>
</gene>
<evidence type="ECO:0000313" key="2">
    <source>
        <dbReference type="Proteomes" id="UP000688947"/>
    </source>
</evidence>
<evidence type="ECO:0000313" key="1">
    <source>
        <dbReference type="EMBL" id="KAG6945708.1"/>
    </source>
</evidence>
<protein>
    <submittedName>
        <fullName evidence="1">Uncharacterized protein</fullName>
    </submittedName>
</protein>
<sequence>MLLDTGRVSRESVDKAFWISAQYGTYYSVEFLFSNSTISARAVKITFEGARKSIISKFLYKKLDDSAEWVMTALPTTDGCGRYTLMSDEERVAILRFLCSTGFVPDTLVCDVFTAVVGKWYGDVVVLAFCNEVCVFPDAALKACQIAVSWGKSKFVKGLLAKHCFSLPVKRRSYGECSSKWST</sequence>
<proteinExistence type="predicted"/>
<dbReference type="EMBL" id="JAENGZ010001903">
    <property type="protein sequence ID" value="KAG6945708.1"/>
    <property type="molecule type" value="Genomic_DNA"/>
</dbReference>
<reference evidence="1" key="1">
    <citation type="submission" date="2021-01" db="EMBL/GenBank/DDBJ databases">
        <title>Phytophthora aleatoria, a newly-described species from Pinus radiata is distinct from Phytophthora cactorum isolates based on comparative genomics.</title>
        <authorList>
            <person name="Mcdougal R."/>
            <person name="Panda P."/>
            <person name="Williams N."/>
            <person name="Studholme D.J."/>
        </authorList>
    </citation>
    <scope>NUCLEOTIDE SEQUENCE</scope>
    <source>
        <strain evidence="1">NZFS 3830</strain>
    </source>
</reference>
<comment type="caution">
    <text evidence="1">The sequence shown here is derived from an EMBL/GenBank/DDBJ whole genome shotgun (WGS) entry which is preliminary data.</text>
</comment>
<name>A0A8T1TQ62_9STRA</name>
<dbReference type="AlphaFoldDB" id="A0A8T1TQ62"/>
<organism evidence="1 2">
    <name type="scientific">Phytophthora cactorum</name>
    <dbReference type="NCBI Taxonomy" id="29920"/>
    <lineage>
        <taxon>Eukaryota</taxon>
        <taxon>Sar</taxon>
        <taxon>Stramenopiles</taxon>
        <taxon>Oomycota</taxon>
        <taxon>Peronosporomycetes</taxon>
        <taxon>Peronosporales</taxon>
        <taxon>Peronosporaceae</taxon>
        <taxon>Phytophthora</taxon>
    </lineage>
</organism>
<dbReference type="Proteomes" id="UP000688947">
    <property type="component" value="Unassembled WGS sequence"/>
</dbReference>
<dbReference type="VEuPathDB" id="FungiDB:PC110_g20009"/>